<gene>
    <name evidence="2" type="ORF">D2E26_0811</name>
</gene>
<name>A0A430FPJ5_9BIFI</name>
<evidence type="ECO:0000256" key="1">
    <source>
        <dbReference type="SAM" id="SignalP"/>
    </source>
</evidence>
<dbReference type="AlphaFoldDB" id="A0A430FPJ5"/>
<accession>A0A430FPJ5</accession>
<evidence type="ECO:0000313" key="2">
    <source>
        <dbReference type="EMBL" id="RSX54757.1"/>
    </source>
</evidence>
<proteinExistence type="predicted"/>
<protein>
    <submittedName>
        <fullName evidence="2">Uncharacterized protein</fullName>
    </submittedName>
</protein>
<organism evidence="2 3">
    <name type="scientific">Bifidobacterium dolichotidis</name>
    <dbReference type="NCBI Taxonomy" id="2306976"/>
    <lineage>
        <taxon>Bacteria</taxon>
        <taxon>Bacillati</taxon>
        <taxon>Actinomycetota</taxon>
        <taxon>Actinomycetes</taxon>
        <taxon>Bifidobacteriales</taxon>
        <taxon>Bifidobacteriaceae</taxon>
        <taxon>Bifidobacterium</taxon>
    </lineage>
</organism>
<keyword evidence="1" id="KW-0732">Signal</keyword>
<comment type="caution">
    <text evidence="2">The sequence shown here is derived from an EMBL/GenBank/DDBJ whole genome shotgun (WGS) entry which is preliminary data.</text>
</comment>
<keyword evidence="3" id="KW-1185">Reference proteome</keyword>
<dbReference type="EMBL" id="QXGM01000002">
    <property type="protein sequence ID" value="RSX54757.1"/>
    <property type="molecule type" value="Genomic_DNA"/>
</dbReference>
<evidence type="ECO:0000313" key="3">
    <source>
        <dbReference type="Proteomes" id="UP000287609"/>
    </source>
</evidence>
<sequence length="234" mass="25910">MRIKKPRIAGLSALTAVLLCFSICTASSSASMSNDLFLEDDHGCGHRWLNEGASRTITSAEIPEVGVLYVCSAITKPSIKTANGYEYQYFPIDAGAYFEPNPGIENPVEVERIAIRTQYFQRAHTNSGKWVHGRLTTKFQSDISKPRVFGEQSGTKKLDKGAYTDVYSNNVYREASEYESAILLYPGFKYLENTLHYPGHMTIDNDSRQFTTAAEVVLQDGQKVSSSAIAKVGK</sequence>
<feature type="signal peptide" evidence="1">
    <location>
        <begin position="1"/>
        <end position="26"/>
    </location>
</feature>
<feature type="chain" id="PRO_5039628696" evidence="1">
    <location>
        <begin position="27"/>
        <end position="234"/>
    </location>
</feature>
<reference evidence="2 3" key="1">
    <citation type="submission" date="2018-09" db="EMBL/GenBank/DDBJ databases">
        <title>Characterization of the phylogenetic diversity of five novel species belonging to the genus Bifidobacterium.</title>
        <authorList>
            <person name="Lugli G.A."/>
            <person name="Duranti S."/>
            <person name="Milani C."/>
        </authorList>
    </citation>
    <scope>NUCLEOTIDE SEQUENCE [LARGE SCALE GENOMIC DNA]</scope>
    <source>
        <strain evidence="2 3">2036B</strain>
    </source>
</reference>
<dbReference type="Proteomes" id="UP000287609">
    <property type="component" value="Unassembled WGS sequence"/>
</dbReference>